<feature type="domain" description="RDD" evidence="7">
    <location>
        <begin position="35"/>
        <end position="155"/>
    </location>
</feature>
<dbReference type="GO" id="GO:0005886">
    <property type="term" value="C:plasma membrane"/>
    <property type="evidence" value="ECO:0007669"/>
    <property type="project" value="UniProtKB-SubCell"/>
</dbReference>
<organism evidence="8 9">
    <name type="scientific">Helicobacter apodemus</name>
    <dbReference type="NCBI Taxonomy" id="135569"/>
    <lineage>
        <taxon>Bacteria</taxon>
        <taxon>Pseudomonadati</taxon>
        <taxon>Campylobacterota</taxon>
        <taxon>Epsilonproteobacteria</taxon>
        <taxon>Campylobacterales</taxon>
        <taxon>Helicobacteraceae</taxon>
        <taxon>Helicobacter</taxon>
    </lineage>
</organism>
<keyword evidence="2" id="KW-1003">Cell membrane</keyword>
<keyword evidence="3 6" id="KW-0812">Transmembrane</keyword>
<evidence type="ECO:0000256" key="2">
    <source>
        <dbReference type="ARBA" id="ARBA00022475"/>
    </source>
</evidence>
<evidence type="ECO:0000256" key="1">
    <source>
        <dbReference type="ARBA" id="ARBA00004651"/>
    </source>
</evidence>
<evidence type="ECO:0000256" key="4">
    <source>
        <dbReference type="ARBA" id="ARBA00022989"/>
    </source>
</evidence>
<feature type="transmembrane region" description="Helical" evidence="6">
    <location>
        <begin position="116"/>
        <end position="143"/>
    </location>
</feature>
<evidence type="ECO:0000256" key="6">
    <source>
        <dbReference type="SAM" id="Phobius"/>
    </source>
</evidence>
<dbReference type="RefSeq" id="WP_108911040.1">
    <property type="nucleotide sequence ID" value="NZ_CP021886.1"/>
</dbReference>
<dbReference type="OrthoDB" id="5349007at2"/>
<protein>
    <submittedName>
        <fullName evidence="8">Transporter</fullName>
    </submittedName>
</protein>
<dbReference type="PANTHER" id="PTHR36115">
    <property type="entry name" value="PROLINE-RICH ANTIGEN HOMOLOG-RELATED"/>
    <property type="match status" value="1"/>
</dbReference>
<feature type="transmembrane region" description="Helical" evidence="6">
    <location>
        <begin position="76"/>
        <end position="95"/>
    </location>
</feature>
<evidence type="ECO:0000313" key="9">
    <source>
        <dbReference type="Proteomes" id="UP000244890"/>
    </source>
</evidence>
<dbReference type="AlphaFoldDB" id="A0A2U8FDK4"/>
<dbReference type="PANTHER" id="PTHR36115:SF4">
    <property type="entry name" value="MEMBRANE PROTEIN"/>
    <property type="match status" value="1"/>
</dbReference>
<comment type="subcellular location">
    <subcellularLocation>
        <location evidence="1">Cell membrane</location>
        <topology evidence="1">Multi-pass membrane protein</topology>
    </subcellularLocation>
</comment>
<dbReference type="Pfam" id="PF06271">
    <property type="entry name" value="RDD"/>
    <property type="match status" value="1"/>
</dbReference>
<dbReference type="EMBL" id="CP021886">
    <property type="protein sequence ID" value="AWI34206.1"/>
    <property type="molecule type" value="Genomic_DNA"/>
</dbReference>
<dbReference type="InterPro" id="IPR010432">
    <property type="entry name" value="RDD"/>
</dbReference>
<reference evidence="8 9" key="1">
    <citation type="submission" date="2017-06" db="EMBL/GenBank/DDBJ databases">
        <title>Complete genome of Helicobacter apodemus.</title>
        <authorList>
            <person name="Cho S."/>
        </authorList>
    </citation>
    <scope>NUCLEOTIDE SEQUENCE [LARGE SCALE GENOMIC DNA]</scope>
    <source>
        <strain evidence="9">SNUVETPUB-15-01</strain>
    </source>
</reference>
<dbReference type="InterPro" id="IPR051791">
    <property type="entry name" value="Pra-immunoreactive"/>
</dbReference>
<dbReference type="Proteomes" id="UP000244890">
    <property type="component" value="Chromosome"/>
</dbReference>
<sequence length="163" mass="18897">MRQNAKRWRKLKRNSQEHLNQVSHKHTRDCAILAASFIQRAKAQIIDIFMIYMPILYFLTYVVIGNAKDFRESIWGPLVGVLLYGVIISLFLTFKAQTPGKKAYDLLLIRDDGKKVTFFLAFVRFILFLISGSIIIGILSPLWRKDRKTMYDLILKTSVVARS</sequence>
<keyword evidence="4 6" id="KW-1133">Transmembrane helix</keyword>
<name>A0A2U8FDK4_9HELI</name>
<keyword evidence="5 6" id="KW-0472">Membrane</keyword>
<evidence type="ECO:0000256" key="5">
    <source>
        <dbReference type="ARBA" id="ARBA00023136"/>
    </source>
</evidence>
<dbReference type="KEGG" id="had:CDV25_05075"/>
<feature type="transmembrane region" description="Helical" evidence="6">
    <location>
        <begin position="45"/>
        <end position="64"/>
    </location>
</feature>
<proteinExistence type="predicted"/>
<evidence type="ECO:0000256" key="3">
    <source>
        <dbReference type="ARBA" id="ARBA00022692"/>
    </source>
</evidence>
<evidence type="ECO:0000313" key="8">
    <source>
        <dbReference type="EMBL" id="AWI34206.1"/>
    </source>
</evidence>
<accession>A0A2U8FDK4</accession>
<gene>
    <name evidence="8" type="ORF">CDV25_05075</name>
</gene>
<evidence type="ECO:0000259" key="7">
    <source>
        <dbReference type="Pfam" id="PF06271"/>
    </source>
</evidence>